<dbReference type="Gene3D" id="3.40.50.280">
    <property type="entry name" value="Cobalamin-binding domain"/>
    <property type="match status" value="1"/>
</dbReference>
<dbReference type="Pfam" id="PF02607">
    <property type="entry name" value="B12-binding_2"/>
    <property type="match status" value="1"/>
</dbReference>
<dbReference type="InterPro" id="IPR006158">
    <property type="entry name" value="Cobalamin-bd"/>
</dbReference>
<dbReference type="CDD" id="cd02065">
    <property type="entry name" value="B12-binding_like"/>
    <property type="match status" value="1"/>
</dbReference>
<dbReference type="PROSITE" id="PS51332">
    <property type="entry name" value="B12_BINDING"/>
    <property type="match status" value="1"/>
</dbReference>
<sequence length="220" mass="25198">MFYSASEQLSELLLTGNHQEMWRLLRQHVDAGKNSLYIYDSLLTSSMRHVGYLWEQNLISVADEHLASILCNLAIANYKVLIGGTSKIRQKRAMFLCVEGEQHELGVKMISSYFEEFDWDARCFGPNLPLEYAMSAAMNWKPQVIGISVALAYHVPQLREYIHALENLSHKPMIMVGGRAASVLDLKPYVSEKTVIFKDLYELHSWLEANSTQQLRQTWG</sequence>
<dbReference type="InterPro" id="IPR036594">
    <property type="entry name" value="Meth_synthase_dom"/>
</dbReference>
<dbReference type="Pfam" id="PF02310">
    <property type="entry name" value="B12-binding"/>
    <property type="match status" value="1"/>
</dbReference>
<dbReference type="SUPFAM" id="SSF52242">
    <property type="entry name" value="Cobalamin (vitamin B12)-binding domain"/>
    <property type="match status" value="1"/>
</dbReference>
<evidence type="ECO:0000259" key="1">
    <source>
        <dbReference type="PROSITE" id="PS51332"/>
    </source>
</evidence>
<dbReference type="Proteomes" id="UP001649230">
    <property type="component" value="Chromosome"/>
</dbReference>
<feature type="domain" description="B12-binding" evidence="1">
    <location>
        <begin position="90"/>
        <end position="217"/>
    </location>
</feature>
<protein>
    <submittedName>
        <fullName evidence="2">Cobalamin B12-binding domain-containing protein</fullName>
    </submittedName>
</protein>
<gene>
    <name evidence="2" type="ORF">L0M14_02425</name>
</gene>
<dbReference type="InterPro" id="IPR003759">
    <property type="entry name" value="Cbl-bd_cap"/>
</dbReference>
<name>A0ABY3SK77_9BACL</name>
<dbReference type="InterPro" id="IPR036724">
    <property type="entry name" value="Cobalamin-bd_sf"/>
</dbReference>
<accession>A0ABY3SK77</accession>
<dbReference type="RefSeq" id="WP_235120505.1">
    <property type="nucleotide sequence ID" value="NZ_CP090978.1"/>
</dbReference>
<proteinExistence type="predicted"/>
<dbReference type="EMBL" id="CP090978">
    <property type="protein sequence ID" value="UJF34114.1"/>
    <property type="molecule type" value="Genomic_DNA"/>
</dbReference>
<reference evidence="2 3" key="1">
    <citation type="journal article" date="2024" name="Int. J. Syst. Evol. Microbiol.">
        <title>Paenibacillus hexagrammi sp. nov., a novel bacterium isolated from the gut content of Hexagrammos agrammus.</title>
        <authorList>
            <person name="Jung H.K."/>
            <person name="Kim D.G."/>
            <person name="Zin H."/>
            <person name="Park J."/>
            <person name="Jung H."/>
            <person name="Kim Y.O."/>
            <person name="Kong H.J."/>
            <person name="Kim J.W."/>
            <person name="Kim Y.S."/>
        </authorList>
    </citation>
    <scope>NUCLEOTIDE SEQUENCE [LARGE SCALE GENOMIC DNA]</scope>
    <source>
        <strain evidence="2 3">YPD9-1</strain>
    </source>
</reference>
<evidence type="ECO:0000313" key="2">
    <source>
        <dbReference type="EMBL" id="UJF34114.1"/>
    </source>
</evidence>
<evidence type="ECO:0000313" key="3">
    <source>
        <dbReference type="Proteomes" id="UP001649230"/>
    </source>
</evidence>
<organism evidence="2 3">
    <name type="scientific">Paenibacillus hexagrammi</name>
    <dbReference type="NCBI Taxonomy" id="2908839"/>
    <lineage>
        <taxon>Bacteria</taxon>
        <taxon>Bacillati</taxon>
        <taxon>Bacillota</taxon>
        <taxon>Bacilli</taxon>
        <taxon>Bacillales</taxon>
        <taxon>Paenibacillaceae</taxon>
        <taxon>Paenibacillus</taxon>
    </lineage>
</organism>
<dbReference type="Gene3D" id="1.10.1240.10">
    <property type="entry name" value="Methionine synthase domain"/>
    <property type="match status" value="1"/>
</dbReference>
<keyword evidence="3" id="KW-1185">Reference proteome</keyword>